<gene>
    <name evidence="1" type="ORF">QFC20_001105</name>
</gene>
<reference evidence="1" key="1">
    <citation type="submission" date="2023-04" db="EMBL/GenBank/DDBJ databases">
        <title>Draft Genome sequencing of Naganishia species isolated from polar environments using Oxford Nanopore Technology.</title>
        <authorList>
            <person name="Leo P."/>
            <person name="Venkateswaran K."/>
        </authorList>
    </citation>
    <scope>NUCLEOTIDE SEQUENCE</scope>
    <source>
        <strain evidence="1">MNA-CCFEE 5262</strain>
    </source>
</reference>
<organism evidence="1 2">
    <name type="scientific">Naganishia adeliensis</name>
    <dbReference type="NCBI Taxonomy" id="92952"/>
    <lineage>
        <taxon>Eukaryota</taxon>
        <taxon>Fungi</taxon>
        <taxon>Dikarya</taxon>
        <taxon>Basidiomycota</taxon>
        <taxon>Agaricomycotina</taxon>
        <taxon>Tremellomycetes</taxon>
        <taxon>Filobasidiales</taxon>
        <taxon>Filobasidiaceae</taxon>
        <taxon>Naganishia</taxon>
    </lineage>
</organism>
<protein>
    <submittedName>
        <fullName evidence="1">Uncharacterized protein</fullName>
    </submittedName>
</protein>
<keyword evidence="2" id="KW-1185">Reference proteome</keyword>
<evidence type="ECO:0000313" key="2">
    <source>
        <dbReference type="Proteomes" id="UP001230649"/>
    </source>
</evidence>
<sequence length="214" mass="23045">MAAATTATAKTVSQPLQLDTGNGTSEVNGNKRRRIVKPSGKITLTSLTENNLGTVKKIVSVVLNQRYSDKLYKEALDSSLEDINKLIYYNDIPVGTIVCRMQPKAKGSKDETLEILALAILAPYRSLGLGTALLNAAVDAAKTTEVPSAVATKTSPATAGRKKATKVQAFTQEGNEDAKRFYTEKGGFTEVELKQGYYSNQDPSGAWILEKSLV</sequence>
<comment type="caution">
    <text evidence="1">The sequence shown here is derived from an EMBL/GenBank/DDBJ whole genome shotgun (WGS) entry which is preliminary data.</text>
</comment>
<evidence type="ECO:0000313" key="1">
    <source>
        <dbReference type="EMBL" id="KAJ9115238.1"/>
    </source>
</evidence>
<dbReference type="EMBL" id="JASBWS010000006">
    <property type="protein sequence ID" value="KAJ9115238.1"/>
    <property type="molecule type" value="Genomic_DNA"/>
</dbReference>
<proteinExistence type="predicted"/>
<accession>A0ACC2WU04</accession>
<name>A0ACC2WU04_9TREE</name>
<dbReference type="Proteomes" id="UP001230649">
    <property type="component" value="Unassembled WGS sequence"/>
</dbReference>